<protein>
    <submittedName>
        <fullName evidence="9">Cytochrome c biogenesis protein DipZ</fullName>
    </submittedName>
</protein>
<feature type="transmembrane region" description="Helical" evidence="7">
    <location>
        <begin position="39"/>
        <end position="62"/>
    </location>
</feature>
<comment type="subcellular location">
    <subcellularLocation>
        <location evidence="1">Cell membrane</location>
        <topology evidence="1">Multi-pass membrane protein</topology>
    </subcellularLocation>
</comment>
<dbReference type="InterPro" id="IPR000866">
    <property type="entry name" value="AhpC/TSA"/>
</dbReference>
<feature type="transmembrane region" description="Helical" evidence="7">
    <location>
        <begin position="117"/>
        <end position="142"/>
    </location>
</feature>
<dbReference type="CDD" id="cd03012">
    <property type="entry name" value="TlpA_like_DipZ_like"/>
    <property type="match status" value="1"/>
</dbReference>
<keyword evidence="3 7" id="KW-0812">Transmembrane</keyword>
<name>A0ABV0HNH4_9ENTR</name>
<accession>A0ABV0HNH4</accession>
<dbReference type="InterPro" id="IPR050553">
    <property type="entry name" value="Thioredoxin_ResA/DsbE_sf"/>
</dbReference>
<evidence type="ECO:0000256" key="3">
    <source>
        <dbReference type="ARBA" id="ARBA00022692"/>
    </source>
</evidence>
<dbReference type="Gene3D" id="3.40.30.10">
    <property type="entry name" value="Glutaredoxin"/>
    <property type="match status" value="1"/>
</dbReference>
<evidence type="ECO:0000313" key="10">
    <source>
        <dbReference type="Proteomes" id="UP001444146"/>
    </source>
</evidence>
<feature type="transmembrane region" description="Helical" evidence="7">
    <location>
        <begin position="68"/>
        <end position="85"/>
    </location>
</feature>
<dbReference type="Pfam" id="PF02683">
    <property type="entry name" value="DsbD_TM"/>
    <property type="match status" value="1"/>
</dbReference>
<evidence type="ECO:0000256" key="4">
    <source>
        <dbReference type="ARBA" id="ARBA00022748"/>
    </source>
</evidence>
<keyword evidence="2" id="KW-1003">Cell membrane</keyword>
<keyword evidence="5 7" id="KW-1133">Transmembrane helix</keyword>
<dbReference type="EMBL" id="JAYMYY010000006">
    <property type="protein sequence ID" value="MEO3991835.1"/>
    <property type="molecule type" value="Genomic_DNA"/>
</dbReference>
<evidence type="ECO:0000259" key="8">
    <source>
        <dbReference type="PROSITE" id="PS51352"/>
    </source>
</evidence>
<dbReference type="SUPFAM" id="SSF52833">
    <property type="entry name" value="Thioredoxin-like"/>
    <property type="match status" value="1"/>
</dbReference>
<reference evidence="9 10" key="1">
    <citation type="submission" date="2024-01" db="EMBL/GenBank/DDBJ databases">
        <title>Pseudocitrobacter sp. Endophytic strain Cyp-38L.</title>
        <authorList>
            <person name="Amer M.A."/>
            <person name="Hamed S.M."/>
        </authorList>
    </citation>
    <scope>NUCLEOTIDE SEQUENCE [LARGE SCALE GENOMIC DNA]</scope>
    <source>
        <strain evidence="9 10">Cyp38S</strain>
    </source>
</reference>
<evidence type="ECO:0000313" key="9">
    <source>
        <dbReference type="EMBL" id="MEO3991835.1"/>
    </source>
</evidence>
<evidence type="ECO:0000256" key="7">
    <source>
        <dbReference type="SAM" id="Phobius"/>
    </source>
</evidence>
<feature type="transmembrane region" description="Helical" evidence="7">
    <location>
        <begin position="194"/>
        <end position="214"/>
    </location>
</feature>
<dbReference type="InterPro" id="IPR036249">
    <property type="entry name" value="Thioredoxin-like_sf"/>
</dbReference>
<dbReference type="PANTHER" id="PTHR42852:SF13">
    <property type="entry name" value="PROTEIN DIPZ"/>
    <property type="match status" value="1"/>
</dbReference>
<feature type="domain" description="Thioredoxin" evidence="8">
    <location>
        <begin position="240"/>
        <end position="388"/>
    </location>
</feature>
<comment type="caution">
    <text evidence="9">The sequence shown here is derived from an EMBL/GenBank/DDBJ whole genome shotgun (WGS) entry which is preliminary data.</text>
</comment>
<feature type="transmembrane region" description="Helical" evidence="7">
    <location>
        <begin position="6"/>
        <end position="27"/>
    </location>
</feature>
<keyword evidence="4" id="KW-0201">Cytochrome c-type biogenesis</keyword>
<evidence type="ECO:0000256" key="6">
    <source>
        <dbReference type="ARBA" id="ARBA00023136"/>
    </source>
</evidence>
<sequence>MAILIAFVGGMLTLLSPCTLPVIPFLFASVKGQKRHLAAMLTGMVLMFTLVSSLVAVTSVWVAQVATAGRWLALIFMTVVALSLISPRVAQWLADPLVRLGNQVNDKSNQNRGLTAALLAGFATGLLWAPCAGPVLGAILSVSLLQGSAVSGSVLLAAYGSGCAAMLALLWLSGKRIMHWLRAKTAVVERLRQGAGVAMLASVALIATCTTSVIQGATAFSQQLEQRLVGYLPETPVRLQPAVDRAPSSQLPPLVGGTAWINSTPLSPDALQGKVVLVDFWTFDCINCQHTLPHVREWARKYPGLTVIGVHTPEYPHEKQPDAVKAAVKKWGIDYPVVMDNNYRIWSAFGNRYWPAHYLFDAHGQLRYTFFGEGNYDQQEAAIATLLKESKA</sequence>
<dbReference type="RefSeq" id="WP_347796107.1">
    <property type="nucleotide sequence ID" value="NZ_JAYMYY010000006.1"/>
</dbReference>
<evidence type="ECO:0000256" key="5">
    <source>
        <dbReference type="ARBA" id="ARBA00022989"/>
    </source>
</evidence>
<dbReference type="PROSITE" id="PS51352">
    <property type="entry name" value="THIOREDOXIN_2"/>
    <property type="match status" value="1"/>
</dbReference>
<dbReference type="Proteomes" id="UP001444146">
    <property type="component" value="Unassembled WGS sequence"/>
</dbReference>
<dbReference type="Pfam" id="PF00578">
    <property type="entry name" value="AhpC-TSA"/>
    <property type="match status" value="1"/>
</dbReference>
<dbReference type="PANTHER" id="PTHR42852">
    <property type="entry name" value="THIOL:DISULFIDE INTERCHANGE PROTEIN DSBE"/>
    <property type="match status" value="1"/>
</dbReference>
<dbReference type="InterPro" id="IPR003834">
    <property type="entry name" value="Cyt_c_assmbl_TM_dom"/>
</dbReference>
<evidence type="ECO:0000256" key="2">
    <source>
        <dbReference type="ARBA" id="ARBA00022475"/>
    </source>
</evidence>
<evidence type="ECO:0000256" key="1">
    <source>
        <dbReference type="ARBA" id="ARBA00004651"/>
    </source>
</evidence>
<gene>
    <name evidence="9" type="ORF">VSR74_18705</name>
</gene>
<proteinExistence type="predicted"/>
<organism evidence="9 10">
    <name type="scientific">Pseudocitrobacter cyperus</name>
    <dbReference type="NCBI Taxonomy" id="3112843"/>
    <lineage>
        <taxon>Bacteria</taxon>
        <taxon>Pseudomonadati</taxon>
        <taxon>Pseudomonadota</taxon>
        <taxon>Gammaproteobacteria</taxon>
        <taxon>Enterobacterales</taxon>
        <taxon>Enterobacteriaceae</taxon>
        <taxon>Pseudocitrobacter</taxon>
    </lineage>
</organism>
<keyword evidence="6 7" id="KW-0472">Membrane</keyword>
<feature type="transmembrane region" description="Helical" evidence="7">
    <location>
        <begin position="154"/>
        <end position="173"/>
    </location>
</feature>
<dbReference type="InterPro" id="IPR013766">
    <property type="entry name" value="Thioredoxin_domain"/>
</dbReference>
<keyword evidence="10" id="KW-1185">Reference proteome</keyword>